<reference evidence="1 2" key="1">
    <citation type="journal article" date="2024" name="Microbiol. Resour. Announc.">
        <title>Genome annotations for the ascomycete fungi Trichoderma harzianum, Trichoderma aggressivum, and Purpureocillium lilacinum.</title>
        <authorList>
            <person name="Beijen E.P.W."/>
            <person name="Ohm R.A."/>
        </authorList>
    </citation>
    <scope>NUCLEOTIDE SEQUENCE [LARGE SCALE GENOMIC DNA]</scope>
    <source>
        <strain evidence="1 2">CBS 150709</strain>
    </source>
</reference>
<accession>A0ABR0BLZ0</accession>
<protein>
    <submittedName>
        <fullName evidence="1">Uncharacterized protein</fullName>
    </submittedName>
</protein>
<name>A0ABR0BLZ0_PURLI</name>
<sequence>MGRNGRTPACHSDTAPLRSDAPAPAFILQLRKDERIIVRSTVSKNLNMAVGRTCRTGCPAGSPIRGPCSRCLTRDAWRIAVCYDLRNLGDTLLESFFALAVAMEADAQEDPRQYSADYDEHAGSVREALYARMRRDFDTMRRRAGDGGGTSSWDDDDGDDKGMLLLPNTDLEFGDVVEQMMWAGDHGGGCADMSIMSEGDFVIMFNRLMGHVGERVLRHRQEFLAVLSMAMLNIAVVLQGQ</sequence>
<dbReference type="Proteomes" id="UP001287286">
    <property type="component" value="Unassembled WGS sequence"/>
</dbReference>
<gene>
    <name evidence="1" type="ORF">Purlil1_10551</name>
</gene>
<keyword evidence="2" id="KW-1185">Reference proteome</keyword>
<organism evidence="1 2">
    <name type="scientific">Purpureocillium lilacinum</name>
    <name type="common">Paecilomyces lilacinus</name>
    <dbReference type="NCBI Taxonomy" id="33203"/>
    <lineage>
        <taxon>Eukaryota</taxon>
        <taxon>Fungi</taxon>
        <taxon>Dikarya</taxon>
        <taxon>Ascomycota</taxon>
        <taxon>Pezizomycotina</taxon>
        <taxon>Sordariomycetes</taxon>
        <taxon>Hypocreomycetidae</taxon>
        <taxon>Hypocreales</taxon>
        <taxon>Ophiocordycipitaceae</taxon>
        <taxon>Purpureocillium</taxon>
    </lineage>
</organism>
<evidence type="ECO:0000313" key="2">
    <source>
        <dbReference type="Proteomes" id="UP001287286"/>
    </source>
</evidence>
<dbReference type="EMBL" id="JAWRVI010000055">
    <property type="protein sequence ID" value="KAK4083918.1"/>
    <property type="molecule type" value="Genomic_DNA"/>
</dbReference>
<proteinExistence type="predicted"/>
<comment type="caution">
    <text evidence="1">The sequence shown here is derived from an EMBL/GenBank/DDBJ whole genome shotgun (WGS) entry which is preliminary data.</text>
</comment>
<evidence type="ECO:0000313" key="1">
    <source>
        <dbReference type="EMBL" id="KAK4083918.1"/>
    </source>
</evidence>